<dbReference type="SUPFAM" id="SSF46785">
    <property type="entry name" value="Winged helix' DNA-binding domain"/>
    <property type="match status" value="1"/>
</dbReference>
<dbReference type="EMBL" id="MAXD01000001">
    <property type="protein sequence ID" value="OFA35960.1"/>
    <property type="molecule type" value="Genomic_DNA"/>
</dbReference>
<dbReference type="PANTHER" id="PTHR18964:SF149">
    <property type="entry name" value="BIFUNCTIONAL UDP-N-ACETYLGLUCOSAMINE 2-EPIMERASE_N-ACETYLMANNOSAMINE KINASE"/>
    <property type="match status" value="1"/>
</dbReference>
<evidence type="ECO:0000256" key="1">
    <source>
        <dbReference type="ARBA" id="ARBA00006479"/>
    </source>
</evidence>
<reference evidence="2 6" key="2">
    <citation type="journal article" date="2019" name="Nat. Med.">
        <title>A library of human gut bacterial isolates paired with longitudinal multiomics data enables mechanistic microbiome research.</title>
        <authorList>
            <person name="Poyet M."/>
            <person name="Groussin M."/>
            <person name="Gibbons S.M."/>
            <person name="Avila-Pacheco J."/>
            <person name="Jiang X."/>
            <person name="Kearney S.M."/>
            <person name="Perrotta A.R."/>
            <person name="Berdy B."/>
            <person name="Zhao S."/>
            <person name="Lieberman T.D."/>
            <person name="Swanson P.K."/>
            <person name="Smith M."/>
            <person name="Roesemann S."/>
            <person name="Alexander J.E."/>
            <person name="Rich S.A."/>
            <person name="Livny J."/>
            <person name="Vlamakis H."/>
            <person name="Clish C."/>
            <person name="Bullock K."/>
            <person name="Deik A."/>
            <person name="Scott J."/>
            <person name="Pierce K.A."/>
            <person name="Xavier R.J."/>
            <person name="Alm E.J."/>
        </authorList>
    </citation>
    <scope>NUCLEOTIDE SEQUENCE [LARGE SCALE GENOMIC DNA]</scope>
    <source>
        <strain evidence="2 6">BIOML-A190</strain>
    </source>
</reference>
<accession>A0A0G9MC60</accession>
<dbReference type="SUPFAM" id="SSF53067">
    <property type="entry name" value="Actin-like ATPase domain"/>
    <property type="match status" value="1"/>
</dbReference>
<dbReference type="EMBL" id="WDLT01000001">
    <property type="protein sequence ID" value="KAB5748024.1"/>
    <property type="molecule type" value="Genomic_DNA"/>
</dbReference>
<dbReference type="InterPro" id="IPR043129">
    <property type="entry name" value="ATPase_NBD"/>
</dbReference>
<comment type="similarity">
    <text evidence="1">Belongs to the ROK (NagC/XylR) family.</text>
</comment>
<proteinExistence type="inferred from homology"/>
<evidence type="ECO:0000313" key="7">
    <source>
        <dbReference type="Proteomes" id="UP000464884"/>
    </source>
</evidence>
<dbReference type="AlphaFoldDB" id="A0A0G9MC60"/>
<dbReference type="Gene3D" id="1.10.10.10">
    <property type="entry name" value="Winged helix-like DNA-binding domain superfamily/Winged helix DNA-binding domain"/>
    <property type="match status" value="1"/>
</dbReference>
<organism evidence="2 6">
    <name type="scientific">Bifidobacterium adolescentis</name>
    <dbReference type="NCBI Taxonomy" id="1680"/>
    <lineage>
        <taxon>Bacteria</taxon>
        <taxon>Bacillati</taxon>
        <taxon>Actinomycetota</taxon>
        <taxon>Actinomycetes</taxon>
        <taxon>Bifidobacteriales</taxon>
        <taxon>Bifidobacteriaceae</taxon>
        <taxon>Bifidobacterium</taxon>
    </lineage>
</organism>
<gene>
    <name evidence="3" type="ORF">BBK15_01285</name>
    <name evidence="4" type="ORF">F3K97_01725</name>
    <name evidence="2" type="ORF">GA752_00545</name>
</gene>
<dbReference type="EMBL" id="CP047129">
    <property type="protein sequence ID" value="QHB62106.1"/>
    <property type="molecule type" value="Genomic_DNA"/>
</dbReference>
<evidence type="ECO:0000313" key="2">
    <source>
        <dbReference type="EMBL" id="KAB5748024.1"/>
    </source>
</evidence>
<evidence type="ECO:0000313" key="6">
    <source>
        <dbReference type="Proteomes" id="UP000437631"/>
    </source>
</evidence>
<dbReference type="InterPro" id="IPR000600">
    <property type="entry name" value="ROK"/>
</dbReference>
<dbReference type="Proteomes" id="UP000464884">
    <property type="component" value="Chromosome"/>
</dbReference>
<protein>
    <submittedName>
        <fullName evidence="3">NagC family transcriptional regulator</fullName>
    </submittedName>
    <submittedName>
        <fullName evidence="2">ROK family protein</fullName>
    </submittedName>
</protein>
<dbReference type="InterPro" id="IPR036388">
    <property type="entry name" value="WH-like_DNA-bd_sf"/>
</dbReference>
<name>A0A0G9MC60_BIFAD</name>
<evidence type="ECO:0000313" key="3">
    <source>
        <dbReference type="EMBL" id="OFA35960.1"/>
    </source>
</evidence>
<dbReference type="Proteomes" id="UP000437631">
    <property type="component" value="Unassembled WGS sequence"/>
</dbReference>
<reference evidence="4 7" key="3">
    <citation type="submission" date="2019-12" db="EMBL/GenBank/DDBJ databases">
        <title>Draft Genome Sequence of Bifidobacterium adolescentis ZJ2.</title>
        <authorList>
            <person name="Jin Z."/>
        </authorList>
    </citation>
    <scope>NUCLEOTIDE SEQUENCE [LARGE SCALE GENOMIC DNA]</scope>
    <source>
        <strain evidence="4 7">ZJ2</strain>
    </source>
</reference>
<evidence type="ECO:0000313" key="5">
    <source>
        <dbReference type="Proteomes" id="UP000175684"/>
    </source>
</evidence>
<dbReference type="PANTHER" id="PTHR18964">
    <property type="entry name" value="ROK (REPRESSOR, ORF, KINASE) FAMILY"/>
    <property type="match status" value="1"/>
</dbReference>
<sequence length="387" mass="42817">MEKKLRRKDQPVKAQSALSVKEANLKAMTAFIYTQGSATKQMFEHELGLSLPTITQNLRAMEADGLIVKGEMQQSTGGRKAQIYEFAAHSSVAIGVRIQTTRITAIAIDLNGKSVATRQRTLPYRNNDAYYQRMNGIINDFAQELAKQGSTVRGVAFCMQGIVSADGQSITFGKIMNNTGLKLNELSHGLNYPSLMIHDSDASAMAELWFDHNLKDAVCIYLERRPRGAVIVDGSLYQGPNQCNGSIEHMTLIPGGNTCYCGQQGCMDTYCSPETLMEDGESLPGFFSVLEQGEQEHRERFSQWLDYVALAVTNIRSVLAGDVIISGEAAQYLDDDDMAGLRERVVEHTPFGTTDFTLRKGMALDHQDIIGAALRFVEPYVRELCDM</sequence>
<dbReference type="Proteomes" id="UP000175684">
    <property type="component" value="Unassembled WGS sequence"/>
</dbReference>
<dbReference type="InterPro" id="IPR036390">
    <property type="entry name" value="WH_DNA-bd_sf"/>
</dbReference>
<dbReference type="Pfam" id="PF00480">
    <property type="entry name" value="ROK"/>
    <property type="match status" value="1"/>
</dbReference>
<dbReference type="PATRIC" id="fig|1680.7.peg.77"/>
<reference evidence="3 5" key="1">
    <citation type="submission" date="2016-07" db="EMBL/GenBank/DDBJ databases">
        <title>Draft Genome Sequence of Bifidobacterium adolescentis strain Km 4.</title>
        <authorList>
            <person name="Danilenko V.N."/>
        </authorList>
    </citation>
    <scope>NUCLEOTIDE SEQUENCE [LARGE SCALE GENOMIC DNA]</scope>
    <source>
        <strain evidence="3 5">Km 4</strain>
    </source>
</reference>
<dbReference type="OrthoDB" id="4083144at2"/>
<evidence type="ECO:0000313" key="4">
    <source>
        <dbReference type="EMBL" id="QHB62106.1"/>
    </source>
</evidence>
<dbReference type="Gene3D" id="3.30.420.40">
    <property type="match status" value="2"/>
</dbReference>